<keyword evidence="5" id="KW-0012">Acyltransferase</keyword>
<keyword evidence="3" id="KW-0133">Cell shape</keyword>
<evidence type="ECO:0000256" key="6">
    <source>
        <dbReference type="ARBA" id="ARBA00023316"/>
    </source>
</evidence>
<dbReference type="Gene3D" id="3.40.630.30">
    <property type="match status" value="2"/>
</dbReference>
<proteinExistence type="inferred from homology"/>
<evidence type="ECO:0000313" key="7">
    <source>
        <dbReference type="EMBL" id="MBS9336470.1"/>
    </source>
</evidence>
<dbReference type="InterPro" id="IPR016181">
    <property type="entry name" value="Acyl_CoA_acyltransferase"/>
</dbReference>
<reference evidence="7 8" key="1">
    <citation type="submission" date="2020-02" db="EMBL/GenBank/DDBJ databases">
        <title>Fructobacillus sp. isolated from paper mulberry of Taiwan.</title>
        <authorList>
            <person name="Lin S.-T."/>
        </authorList>
    </citation>
    <scope>NUCLEOTIDE SEQUENCE [LARGE SCALE GENOMIC DNA]</scope>
    <source>
        <strain evidence="7 8">M1-21</strain>
    </source>
</reference>
<evidence type="ECO:0000256" key="5">
    <source>
        <dbReference type="ARBA" id="ARBA00023315"/>
    </source>
</evidence>
<evidence type="ECO:0000313" key="8">
    <source>
        <dbReference type="Proteomes" id="UP000735205"/>
    </source>
</evidence>
<dbReference type="Proteomes" id="UP000735205">
    <property type="component" value="Unassembled WGS sequence"/>
</dbReference>
<comment type="similarity">
    <text evidence="1">Belongs to the FemABX family.</text>
</comment>
<protein>
    <submittedName>
        <fullName evidence="7">Aminoacyltransferase</fullName>
    </submittedName>
</protein>
<evidence type="ECO:0000256" key="4">
    <source>
        <dbReference type="ARBA" id="ARBA00022984"/>
    </source>
</evidence>
<keyword evidence="4" id="KW-0573">Peptidoglycan synthesis</keyword>
<dbReference type="SUPFAM" id="SSF55729">
    <property type="entry name" value="Acyl-CoA N-acyltransferases (Nat)"/>
    <property type="match status" value="2"/>
</dbReference>
<accession>A0ABS5QV89</accession>
<evidence type="ECO:0000256" key="2">
    <source>
        <dbReference type="ARBA" id="ARBA00022679"/>
    </source>
</evidence>
<dbReference type="PANTHER" id="PTHR36174">
    <property type="entry name" value="LIPID II:GLYCINE GLYCYLTRANSFERASE"/>
    <property type="match status" value="1"/>
</dbReference>
<dbReference type="RefSeq" id="WP_213793026.1">
    <property type="nucleotide sequence ID" value="NZ_JAAMFJ010000002.1"/>
</dbReference>
<dbReference type="PROSITE" id="PS51191">
    <property type="entry name" value="FEMABX"/>
    <property type="match status" value="1"/>
</dbReference>
<keyword evidence="2" id="KW-0808">Transferase</keyword>
<keyword evidence="6" id="KW-0961">Cell wall biogenesis/degradation</keyword>
<comment type="caution">
    <text evidence="7">The sequence shown here is derived from an EMBL/GenBank/DDBJ whole genome shotgun (WGS) entry which is preliminary data.</text>
</comment>
<organism evidence="7 8">
    <name type="scientific">Fructobacillus papyrifericola</name>
    <dbReference type="NCBI Taxonomy" id="2713172"/>
    <lineage>
        <taxon>Bacteria</taxon>
        <taxon>Bacillati</taxon>
        <taxon>Bacillota</taxon>
        <taxon>Bacilli</taxon>
        <taxon>Lactobacillales</taxon>
        <taxon>Lactobacillaceae</taxon>
        <taxon>Fructobacillus</taxon>
    </lineage>
</organism>
<evidence type="ECO:0000256" key="3">
    <source>
        <dbReference type="ARBA" id="ARBA00022960"/>
    </source>
</evidence>
<keyword evidence="8" id="KW-1185">Reference proteome</keyword>
<dbReference type="InterPro" id="IPR050644">
    <property type="entry name" value="PG_Glycine_Bridge_Synth"/>
</dbReference>
<dbReference type="Pfam" id="PF02388">
    <property type="entry name" value="FemAB"/>
    <property type="match status" value="2"/>
</dbReference>
<dbReference type="PANTHER" id="PTHR36174:SF1">
    <property type="entry name" value="LIPID II:GLYCINE GLYCYLTRANSFERASE"/>
    <property type="match status" value="1"/>
</dbReference>
<name>A0ABS5QV89_9LACO</name>
<gene>
    <name evidence="7" type="ORF">G6R28_04400</name>
</gene>
<dbReference type="EMBL" id="JAAMFJ010000002">
    <property type="protein sequence ID" value="MBS9336470.1"/>
    <property type="molecule type" value="Genomic_DNA"/>
</dbReference>
<evidence type="ECO:0000256" key="1">
    <source>
        <dbReference type="ARBA" id="ARBA00009943"/>
    </source>
</evidence>
<sequence length="347" mass="39752">MALLDLTNQKELERFQEFVRTQAGGQVTQDPKWGDLKGNWGHLYLYREDEQGQITAAMAVLTIEAVPGKLLAYCPKGPVADIKDVNLVKSLVEEALDNLPDNVFLLRMDPEVLYDDKLDAAYKAAGFVTRNTDVTYMHGNIQPRRNVELFYDGRGEGASVITNEEELMHHFKSDYRNQIRRAKKDGVTVTAGSSKEDIEAFFETYKMMAKAQGITHRPIDYFYRMQELWADDPAFRVFLAHFDGQVVAAGIGFAYGDKIWYMYAGSNRAYAKHYGPYLVQWEMLKWGLQEKKVRYDFGGVGSFTPDDGLYKFKHGFAYHDPHVEYIGELDWVVDQAAYDKYLEGFAE</sequence>
<dbReference type="InterPro" id="IPR003447">
    <property type="entry name" value="FEMABX"/>
</dbReference>